<evidence type="ECO:0000313" key="3">
    <source>
        <dbReference type="Proteomes" id="UP000248857"/>
    </source>
</evidence>
<evidence type="ECO:0000313" key="2">
    <source>
        <dbReference type="EMBL" id="PZD70203.1"/>
    </source>
</evidence>
<organism evidence="2 3">
    <name type="scientific">Acaryochloris thomasi RCC1774</name>
    <dbReference type="NCBI Taxonomy" id="1764569"/>
    <lineage>
        <taxon>Bacteria</taxon>
        <taxon>Bacillati</taxon>
        <taxon>Cyanobacteriota</taxon>
        <taxon>Cyanophyceae</taxon>
        <taxon>Acaryochloridales</taxon>
        <taxon>Acaryochloridaceae</taxon>
        <taxon>Acaryochloris</taxon>
        <taxon>Acaryochloris thomasi</taxon>
    </lineage>
</organism>
<proteinExistence type="predicted"/>
<keyword evidence="3" id="KW-1185">Reference proteome</keyword>
<name>A0A2W1J6D5_9CYAN</name>
<dbReference type="AlphaFoldDB" id="A0A2W1J6D5"/>
<comment type="caution">
    <text evidence="2">The sequence shown here is derived from an EMBL/GenBank/DDBJ whole genome shotgun (WGS) entry which is preliminary data.</text>
</comment>
<gene>
    <name evidence="2" type="ORF">C1752_16667</name>
</gene>
<evidence type="ECO:0000259" key="1">
    <source>
        <dbReference type="Pfam" id="PF24745"/>
    </source>
</evidence>
<dbReference type="RefSeq" id="WP_110989227.1">
    <property type="nucleotide sequence ID" value="NZ_CAWNWM010000050.1"/>
</dbReference>
<feature type="domain" description="DUF7693" evidence="1">
    <location>
        <begin position="1"/>
        <end position="83"/>
    </location>
</feature>
<reference evidence="2 3" key="1">
    <citation type="journal article" date="2018" name="Sci. Rep.">
        <title>A novel species of the marine cyanobacterium Acaryochloris with a unique pigment content and lifestyle.</title>
        <authorList>
            <person name="Partensky F."/>
            <person name="Six C."/>
            <person name="Ratin M."/>
            <person name="Garczarek L."/>
            <person name="Vaulot D."/>
            <person name="Probert I."/>
            <person name="Calteau A."/>
            <person name="Gourvil P."/>
            <person name="Marie D."/>
            <person name="Grebert T."/>
            <person name="Bouchier C."/>
            <person name="Le Panse S."/>
            <person name="Gachenot M."/>
            <person name="Rodriguez F."/>
            <person name="Garrido J.L."/>
        </authorList>
    </citation>
    <scope>NUCLEOTIDE SEQUENCE [LARGE SCALE GENOMIC DNA]</scope>
    <source>
        <strain evidence="2 3">RCC1774</strain>
    </source>
</reference>
<accession>A0A2W1J6D5</accession>
<dbReference type="EMBL" id="PQWO01000050">
    <property type="protein sequence ID" value="PZD70203.1"/>
    <property type="molecule type" value="Genomic_DNA"/>
</dbReference>
<dbReference type="InterPro" id="IPR056110">
    <property type="entry name" value="DUF7693"/>
</dbReference>
<protein>
    <recommendedName>
        <fullName evidence="1">DUF7693 domain-containing protein</fullName>
    </recommendedName>
</protein>
<dbReference type="Pfam" id="PF24745">
    <property type="entry name" value="DUF7693"/>
    <property type="match status" value="1"/>
</dbReference>
<dbReference type="Proteomes" id="UP000248857">
    <property type="component" value="Unassembled WGS sequence"/>
</dbReference>
<sequence length="86" mass="9921">MISGEKNAQLVFDTPFQSCISGDLFDFTVDNYKISLFIDDPGTFDYIESVTIDNRRAVYGNWKVAPEFLLSEEEQKQFQILLESLE</sequence>